<proteinExistence type="predicted"/>
<evidence type="ECO:0000313" key="2">
    <source>
        <dbReference type="Proteomes" id="UP000019112"/>
    </source>
</evidence>
<organism evidence="1 2">
    <name type="scientific">Holospora obtusa F1</name>
    <dbReference type="NCBI Taxonomy" id="1399147"/>
    <lineage>
        <taxon>Bacteria</taxon>
        <taxon>Pseudomonadati</taxon>
        <taxon>Pseudomonadota</taxon>
        <taxon>Alphaproteobacteria</taxon>
        <taxon>Holosporales</taxon>
        <taxon>Holosporaceae</taxon>
        <taxon>Holospora</taxon>
    </lineage>
</organism>
<comment type="caution">
    <text evidence="1">The sequence shown here is derived from an EMBL/GenBank/DDBJ whole genome shotgun (WGS) entry which is preliminary data.</text>
</comment>
<reference evidence="1 2" key="1">
    <citation type="journal article" date="2014" name="FEMS Microbiol. Lett.">
        <title>Draft genome sequences of three Holospora species (Holospora obtusa, Holospora undulata, and Holospora elegans), endonuclear symbiotic bacteria of the ciliate Paramecium caudatum.</title>
        <authorList>
            <person name="Dohra H."/>
            <person name="Tanaka K."/>
            <person name="Suzuki T."/>
            <person name="Fujishima M."/>
            <person name="Suzuki H."/>
        </authorList>
    </citation>
    <scope>NUCLEOTIDE SEQUENCE [LARGE SCALE GENOMIC DNA]</scope>
    <source>
        <strain evidence="1 2">F1</strain>
    </source>
</reference>
<dbReference type="Proteomes" id="UP000019112">
    <property type="component" value="Unassembled WGS sequence"/>
</dbReference>
<name>W6TEA6_HOLOB</name>
<dbReference type="RefSeq" id="WP_024161053.1">
    <property type="nucleotide sequence ID" value="NZ_AWTR02000040.1"/>
</dbReference>
<sequence length="49" mass="5817">MSTHPYRIDLREKVIHFIKAGNYKSKGHFRPKIRLGANPTIEKESFIQY</sequence>
<keyword evidence="2" id="KW-1185">Reference proteome</keyword>
<dbReference type="EMBL" id="AWTR02000040">
    <property type="protein sequence ID" value="ETZ07498.1"/>
    <property type="molecule type" value="Genomic_DNA"/>
</dbReference>
<protein>
    <submittedName>
        <fullName evidence="1">Uncharacterized protein</fullName>
    </submittedName>
</protein>
<gene>
    <name evidence="1" type="ORF">P618_200307</name>
</gene>
<evidence type="ECO:0000313" key="1">
    <source>
        <dbReference type="EMBL" id="ETZ07498.1"/>
    </source>
</evidence>
<dbReference type="AlphaFoldDB" id="W6TEA6"/>
<accession>W6TEA6</accession>